<dbReference type="RefSeq" id="WP_046543642.1">
    <property type="nucleotide sequence ID" value="NZ_LASD01000006.1"/>
</dbReference>
<accession>A0ABD4AUV1</accession>
<organism evidence="1 2">
    <name type="scientific">Burkholderia contaminans LMG 23361</name>
    <dbReference type="NCBI Taxonomy" id="1334628"/>
    <lineage>
        <taxon>Bacteria</taxon>
        <taxon>Pseudomonadati</taxon>
        <taxon>Pseudomonadota</taxon>
        <taxon>Betaproteobacteria</taxon>
        <taxon>Burkholderiales</taxon>
        <taxon>Burkholderiaceae</taxon>
        <taxon>Burkholderia</taxon>
        <taxon>Burkholderia cepacia complex</taxon>
    </lineage>
</organism>
<sequence length="79" mass="8924">MSFQLPNFLNWSLLNALRQEMGAPLAASFVPDHKFRDIELPVLERLQNNGVDVQFDEVEVLSDGTLADFGDGDQAFRRT</sequence>
<protein>
    <submittedName>
        <fullName evidence="1">Uncharacterized protein</fullName>
    </submittedName>
</protein>
<reference evidence="1 2" key="1">
    <citation type="submission" date="2015-03" db="EMBL/GenBank/DDBJ databases">
        <title>Draft genome sequences of the Burkholderia contaminans strains LMG 23361 and FFH2055 and Burkholderia cenocepacia K56-2.</title>
        <authorList>
            <person name="Bloodworth R.A."/>
            <person name="Selin C."/>
            <person name="Lopez De Volder M.A."/>
            <person name="Degrossi J."/>
            <person name="Drevinek P."/>
            <person name="Galanternik L."/>
            <person name="Cardona S.T."/>
        </authorList>
    </citation>
    <scope>NUCLEOTIDE SEQUENCE [LARGE SCALE GENOMIC DNA]</scope>
    <source>
        <strain evidence="1 2">LMG 23361</strain>
    </source>
</reference>
<comment type="caution">
    <text evidence="1">The sequence shown here is derived from an EMBL/GenBank/DDBJ whole genome shotgun (WGS) entry which is preliminary data.</text>
</comment>
<evidence type="ECO:0000313" key="1">
    <source>
        <dbReference type="EMBL" id="KKL41208.1"/>
    </source>
</evidence>
<dbReference type="Proteomes" id="UP000034400">
    <property type="component" value="Unassembled WGS sequence"/>
</dbReference>
<gene>
    <name evidence="1" type="ORF">WR31_16530</name>
</gene>
<evidence type="ECO:0000313" key="2">
    <source>
        <dbReference type="Proteomes" id="UP000034400"/>
    </source>
</evidence>
<proteinExistence type="predicted"/>
<dbReference type="AlphaFoldDB" id="A0ABD4AUV1"/>
<dbReference type="EMBL" id="LASD01000006">
    <property type="protein sequence ID" value="KKL41208.1"/>
    <property type="molecule type" value="Genomic_DNA"/>
</dbReference>
<name>A0ABD4AUV1_9BURK</name>